<organism evidence="2">
    <name type="scientific">marine sediment metagenome</name>
    <dbReference type="NCBI Taxonomy" id="412755"/>
    <lineage>
        <taxon>unclassified sequences</taxon>
        <taxon>metagenomes</taxon>
        <taxon>ecological metagenomes</taxon>
    </lineage>
</organism>
<evidence type="ECO:0000313" key="2">
    <source>
        <dbReference type="EMBL" id="GAH82494.1"/>
    </source>
</evidence>
<reference evidence="2" key="1">
    <citation type="journal article" date="2014" name="Front. Microbiol.">
        <title>High frequency of phylogenetically diverse reductive dehalogenase-homologous genes in deep subseafloor sedimentary metagenomes.</title>
        <authorList>
            <person name="Kawai M."/>
            <person name="Futagami T."/>
            <person name="Toyoda A."/>
            <person name="Takaki Y."/>
            <person name="Nishi S."/>
            <person name="Hori S."/>
            <person name="Arai W."/>
            <person name="Tsubouchi T."/>
            <person name="Morono Y."/>
            <person name="Uchiyama I."/>
            <person name="Ito T."/>
            <person name="Fujiyama A."/>
            <person name="Inagaki F."/>
            <person name="Takami H."/>
        </authorList>
    </citation>
    <scope>NUCLEOTIDE SEQUENCE</scope>
    <source>
        <strain evidence="2">Expedition CK06-06</strain>
    </source>
</reference>
<protein>
    <submittedName>
        <fullName evidence="2">Uncharacterized protein</fullName>
    </submittedName>
</protein>
<dbReference type="EMBL" id="BARU01043546">
    <property type="protein sequence ID" value="GAH82494.1"/>
    <property type="molecule type" value="Genomic_DNA"/>
</dbReference>
<sequence length="85" mass="10025">EQRSRLGQNEEEFYQGMLKDKNDLSVLQDEIIKLDVMSRFIKAALPEQRRAVTAEFEKSQEERRKTETTSKEKPTEIKKRPDVQA</sequence>
<name>X1JW63_9ZZZZ</name>
<feature type="region of interest" description="Disordered" evidence="1">
    <location>
        <begin position="51"/>
        <end position="85"/>
    </location>
</feature>
<dbReference type="AlphaFoldDB" id="X1JW63"/>
<feature type="non-terminal residue" evidence="2">
    <location>
        <position position="1"/>
    </location>
</feature>
<gene>
    <name evidence="2" type="ORF">S03H2_66653</name>
</gene>
<evidence type="ECO:0000256" key="1">
    <source>
        <dbReference type="SAM" id="MobiDB-lite"/>
    </source>
</evidence>
<proteinExistence type="predicted"/>
<comment type="caution">
    <text evidence="2">The sequence shown here is derived from an EMBL/GenBank/DDBJ whole genome shotgun (WGS) entry which is preliminary data.</text>
</comment>
<accession>X1JW63</accession>